<gene>
    <name evidence="1" type="ORF">KI387_025509</name>
</gene>
<protein>
    <submittedName>
        <fullName evidence="1">Uncharacterized protein</fullName>
    </submittedName>
</protein>
<feature type="non-terminal residue" evidence="1">
    <location>
        <position position="1"/>
    </location>
</feature>
<proteinExistence type="predicted"/>
<evidence type="ECO:0000313" key="1">
    <source>
        <dbReference type="EMBL" id="KAH9310474.1"/>
    </source>
</evidence>
<name>A0AA38KY83_TAXCH</name>
<sequence>PTVPDNASNWHVFNDDQNFLFSLELKDNYDQLYFEGSETFPRECVSSNEGDIKEDMDQDGYIKLKGNKIPKGLVILEDLFDKHDGYIKSKASQVARQFAECEK</sequence>
<keyword evidence="2" id="KW-1185">Reference proteome</keyword>
<reference evidence="1 2" key="1">
    <citation type="journal article" date="2021" name="Nat. Plants">
        <title>The Taxus genome provides insights into paclitaxel biosynthesis.</title>
        <authorList>
            <person name="Xiong X."/>
            <person name="Gou J."/>
            <person name="Liao Q."/>
            <person name="Li Y."/>
            <person name="Zhou Q."/>
            <person name="Bi G."/>
            <person name="Li C."/>
            <person name="Du R."/>
            <person name="Wang X."/>
            <person name="Sun T."/>
            <person name="Guo L."/>
            <person name="Liang H."/>
            <person name="Lu P."/>
            <person name="Wu Y."/>
            <person name="Zhang Z."/>
            <person name="Ro D.K."/>
            <person name="Shang Y."/>
            <person name="Huang S."/>
            <person name="Yan J."/>
        </authorList>
    </citation>
    <scope>NUCLEOTIDE SEQUENCE [LARGE SCALE GENOMIC DNA]</scope>
    <source>
        <strain evidence="1">Ta-2019</strain>
    </source>
</reference>
<dbReference type="EMBL" id="JAHRHJ020000006">
    <property type="protein sequence ID" value="KAH9310474.1"/>
    <property type="molecule type" value="Genomic_DNA"/>
</dbReference>
<comment type="caution">
    <text evidence="1">The sequence shown here is derived from an EMBL/GenBank/DDBJ whole genome shotgun (WGS) entry which is preliminary data.</text>
</comment>
<dbReference type="AlphaFoldDB" id="A0AA38KY83"/>
<accession>A0AA38KY83</accession>
<dbReference type="Proteomes" id="UP000824469">
    <property type="component" value="Unassembled WGS sequence"/>
</dbReference>
<feature type="non-terminal residue" evidence="1">
    <location>
        <position position="103"/>
    </location>
</feature>
<evidence type="ECO:0000313" key="2">
    <source>
        <dbReference type="Proteomes" id="UP000824469"/>
    </source>
</evidence>
<organism evidence="1 2">
    <name type="scientific">Taxus chinensis</name>
    <name type="common">Chinese yew</name>
    <name type="synonym">Taxus wallichiana var. chinensis</name>
    <dbReference type="NCBI Taxonomy" id="29808"/>
    <lineage>
        <taxon>Eukaryota</taxon>
        <taxon>Viridiplantae</taxon>
        <taxon>Streptophyta</taxon>
        <taxon>Embryophyta</taxon>
        <taxon>Tracheophyta</taxon>
        <taxon>Spermatophyta</taxon>
        <taxon>Pinopsida</taxon>
        <taxon>Pinidae</taxon>
        <taxon>Conifers II</taxon>
        <taxon>Cupressales</taxon>
        <taxon>Taxaceae</taxon>
        <taxon>Taxus</taxon>
    </lineage>
</organism>